<dbReference type="GeneID" id="33333188"/>
<dbReference type="OrthoDB" id="86016at2157"/>
<accession>A0A0Q2M245</accession>
<dbReference type="EMBL" id="CP015105">
    <property type="protein sequence ID" value="ASJ11764.1"/>
    <property type="molecule type" value="Genomic_DNA"/>
</dbReference>
<dbReference type="Proteomes" id="UP000051862">
    <property type="component" value="Unassembled WGS sequence"/>
</dbReference>
<evidence type="ECO:0000313" key="2">
    <source>
        <dbReference type="EMBL" id="KQH81946.1"/>
    </source>
</evidence>
<keyword evidence="4" id="KW-1185">Reference proteome</keyword>
<reference evidence="2 3" key="1">
    <citation type="submission" date="2015-08" db="EMBL/GenBank/DDBJ databases">
        <title>Thermococcus thioreducens DSM 14981 genome sequencing.</title>
        <authorList>
            <person name="Hong S.-J."/>
            <person name="Kim M.-C."/>
            <person name="Shin J.-H."/>
        </authorList>
    </citation>
    <scope>NUCLEOTIDE SEQUENCE [LARGE SCALE GENOMIC DNA]</scope>
    <source>
        <strain evidence="2 3">DSM 14981</strain>
    </source>
</reference>
<proteinExistence type="predicted"/>
<dbReference type="STRING" id="277988.SAMN05216170_1848"/>
<dbReference type="EMBL" id="LIXN01000014">
    <property type="protein sequence ID" value="KQH81946.1"/>
    <property type="molecule type" value="Genomic_DNA"/>
</dbReference>
<dbReference type="Proteomes" id="UP000250136">
    <property type="component" value="Chromosome"/>
</dbReference>
<evidence type="ECO:0000313" key="1">
    <source>
        <dbReference type="EMBL" id="ASJ11764.1"/>
    </source>
</evidence>
<evidence type="ECO:0000313" key="4">
    <source>
        <dbReference type="Proteomes" id="UP000250136"/>
    </source>
</evidence>
<dbReference type="RefSeq" id="WP_055429829.1">
    <property type="nucleotide sequence ID" value="NZ_CP015105.1"/>
</dbReference>
<name>A0A0Q2M245_9EURY</name>
<dbReference type="PATRIC" id="fig|277988.4.peg.1761"/>
<organism evidence="2 3">
    <name type="scientific">Thermococcus thioreducens</name>
    <dbReference type="NCBI Taxonomy" id="277988"/>
    <lineage>
        <taxon>Archaea</taxon>
        <taxon>Methanobacteriati</taxon>
        <taxon>Methanobacteriota</taxon>
        <taxon>Thermococci</taxon>
        <taxon>Thermococcales</taxon>
        <taxon>Thermococcaceae</taxon>
        <taxon>Thermococcus</taxon>
    </lineage>
</organism>
<gene>
    <name evidence="1" type="ORF">A3L14_02160</name>
    <name evidence="2" type="ORF">AMR53_08375</name>
</gene>
<protein>
    <submittedName>
        <fullName evidence="2">Uncharacterized protein</fullName>
    </submittedName>
</protein>
<reference evidence="1 4" key="2">
    <citation type="submission" date="2016-04" db="EMBL/GenBank/DDBJ databases">
        <title>Complete genome sequence of Thermococcus thioreducens type strain OGL-20P.</title>
        <authorList>
            <person name="Oger P.M."/>
        </authorList>
    </citation>
    <scope>NUCLEOTIDE SEQUENCE [LARGE SCALE GENOMIC DNA]</scope>
    <source>
        <strain evidence="1 4">OGL-20P</strain>
    </source>
</reference>
<evidence type="ECO:0000313" key="3">
    <source>
        <dbReference type="Proteomes" id="UP000051862"/>
    </source>
</evidence>
<sequence length="95" mass="10989">MKVGELIELVDETIANLKIAIIANQNRAFESPHTSYEFTQRALELQEDLDDLMKAREMLAKLDPESEVEEHFSGEELEEFLRLLELLRNADAHAY</sequence>
<dbReference type="AlphaFoldDB" id="A0A0Q2M245"/>
<dbReference type="KEGG" id="ttd:A3L14_02160"/>